<feature type="domain" description="E3 ubiquitin-protein ligase DCST1-like C-terminal" evidence="8">
    <location>
        <begin position="593"/>
        <end position="638"/>
    </location>
</feature>
<dbReference type="Pfam" id="PF26037">
    <property type="entry name" value="zf-RING_DCST1_C"/>
    <property type="match status" value="1"/>
</dbReference>
<feature type="compositionally biased region" description="Acidic residues" evidence="5">
    <location>
        <begin position="803"/>
        <end position="813"/>
    </location>
</feature>
<dbReference type="Proteomes" id="UP001066276">
    <property type="component" value="Chromosome 12"/>
</dbReference>
<comment type="caution">
    <text evidence="9">The sequence shown here is derived from an EMBL/GenBank/DDBJ whole genome shotgun (WGS) entry which is preliminary data.</text>
</comment>
<keyword evidence="2 6" id="KW-0812">Transmembrane</keyword>
<dbReference type="AlphaFoldDB" id="A0AAV7KRG6"/>
<evidence type="ECO:0008006" key="11">
    <source>
        <dbReference type="Google" id="ProtNLM"/>
    </source>
</evidence>
<dbReference type="InterPro" id="IPR058842">
    <property type="entry name" value="DCST1_C"/>
</dbReference>
<dbReference type="InterPro" id="IPR012858">
    <property type="entry name" value="DC_STAMP-like"/>
</dbReference>
<protein>
    <recommendedName>
        <fullName evidence="11">Dendritic cell-specific transmembrane protein-like domain-containing protein</fullName>
    </recommendedName>
</protein>
<feature type="transmembrane region" description="Helical" evidence="6">
    <location>
        <begin position="89"/>
        <end position="108"/>
    </location>
</feature>
<dbReference type="GO" id="GO:0016020">
    <property type="term" value="C:membrane"/>
    <property type="evidence" value="ECO:0007669"/>
    <property type="project" value="UniProtKB-SubCell"/>
</dbReference>
<feature type="transmembrane region" description="Helical" evidence="6">
    <location>
        <begin position="21"/>
        <end position="40"/>
    </location>
</feature>
<dbReference type="InterPro" id="IPR051856">
    <property type="entry name" value="CSR-E3_Ligase_Protein"/>
</dbReference>
<evidence type="ECO:0000256" key="3">
    <source>
        <dbReference type="ARBA" id="ARBA00022989"/>
    </source>
</evidence>
<feature type="transmembrane region" description="Helical" evidence="6">
    <location>
        <begin position="315"/>
        <end position="332"/>
    </location>
</feature>
<feature type="transmembrane region" description="Helical" evidence="6">
    <location>
        <begin position="490"/>
        <end position="514"/>
    </location>
</feature>
<comment type="subcellular location">
    <subcellularLocation>
        <location evidence="1">Membrane</location>
        <topology evidence="1">Multi-pass membrane protein</topology>
    </subcellularLocation>
</comment>
<evidence type="ECO:0000259" key="7">
    <source>
        <dbReference type="Pfam" id="PF07782"/>
    </source>
</evidence>
<dbReference type="PANTHER" id="PTHR21041">
    <property type="entry name" value="DENDRITIC CELL-SPECIFIC TRANSMEMBRANE PROTEIN"/>
    <property type="match status" value="1"/>
</dbReference>
<feature type="transmembrane region" description="Helical" evidence="6">
    <location>
        <begin position="220"/>
        <end position="247"/>
    </location>
</feature>
<evidence type="ECO:0000256" key="1">
    <source>
        <dbReference type="ARBA" id="ARBA00004141"/>
    </source>
</evidence>
<evidence type="ECO:0000313" key="9">
    <source>
        <dbReference type="EMBL" id="KAJ1080717.1"/>
    </source>
</evidence>
<gene>
    <name evidence="9" type="ORF">NDU88_000911</name>
</gene>
<dbReference type="Pfam" id="PF26039">
    <property type="entry name" value="Dcst2"/>
    <property type="match status" value="1"/>
</dbReference>
<evidence type="ECO:0000259" key="8">
    <source>
        <dbReference type="Pfam" id="PF26037"/>
    </source>
</evidence>
<evidence type="ECO:0000313" key="10">
    <source>
        <dbReference type="Proteomes" id="UP001066276"/>
    </source>
</evidence>
<dbReference type="PANTHER" id="PTHR21041:SF6">
    <property type="entry name" value="DC-STAMP DOMAIN-CONTAINING PROTEIN 2"/>
    <property type="match status" value="1"/>
</dbReference>
<feature type="region of interest" description="Disordered" evidence="5">
    <location>
        <begin position="688"/>
        <end position="790"/>
    </location>
</feature>
<keyword evidence="10" id="KW-1185">Reference proteome</keyword>
<organism evidence="9 10">
    <name type="scientific">Pleurodeles waltl</name>
    <name type="common">Iberian ribbed newt</name>
    <dbReference type="NCBI Taxonomy" id="8319"/>
    <lineage>
        <taxon>Eukaryota</taxon>
        <taxon>Metazoa</taxon>
        <taxon>Chordata</taxon>
        <taxon>Craniata</taxon>
        <taxon>Vertebrata</taxon>
        <taxon>Euteleostomi</taxon>
        <taxon>Amphibia</taxon>
        <taxon>Batrachia</taxon>
        <taxon>Caudata</taxon>
        <taxon>Salamandroidea</taxon>
        <taxon>Salamandridae</taxon>
        <taxon>Pleurodelinae</taxon>
        <taxon>Pleurodeles</taxon>
    </lineage>
</organism>
<evidence type="ECO:0000256" key="6">
    <source>
        <dbReference type="SAM" id="Phobius"/>
    </source>
</evidence>
<reference evidence="9" key="1">
    <citation type="journal article" date="2022" name="bioRxiv">
        <title>Sequencing and chromosome-scale assembly of the giantPleurodeles waltlgenome.</title>
        <authorList>
            <person name="Brown T."/>
            <person name="Elewa A."/>
            <person name="Iarovenko S."/>
            <person name="Subramanian E."/>
            <person name="Araus A.J."/>
            <person name="Petzold A."/>
            <person name="Susuki M."/>
            <person name="Suzuki K.-i.T."/>
            <person name="Hayashi T."/>
            <person name="Toyoda A."/>
            <person name="Oliveira C."/>
            <person name="Osipova E."/>
            <person name="Leigh N.D."/>
            <person name="Simon A."/>
            <person name="Yun M.H."/>
        </authorList>
    </citation>
    <scope>NUCLEOTIDE SEQUENCE</scope>
    <source>
        <strain evidence="9">20211129_DDA</strain>
        <tissue evidence="9">Liver</tissue>
    </source>
</reference>
<keyword evidence="4 6" id="KW-0472">Membrane</keyword>
<name>A0AAV7KRG6_PLEWA</name>
<evidence type="ECO:0000256" key="5">
    <source>
        <dbReference type="SAM" id="MobiDB-lite"/>
    </source>
</evidence>
<evidence type="ECO:0000256" key="2">
    <source>
        <dbReference type="ARBA" id="ARBA00022692"/>
    </source>
</evidence>
<accession>A0AAV7KRG6</accession>
<feature type="transmembrane region" description="Helical" evidence="6">
    <location>
        <begin position="405"/>
        <end position="426"/>
    </location>
</feature>
<feature type="compositionally biased region" description="Acidic residues" evidence="5">
    <location>
        <begin position="691"/>
        <end position="707"/>
    </location>
</feature>
<keyword evidence="3 6" id="KW-1133">Transmembrane helix</keyword>
<feature type="region of interest" description="Disordered" evidence="5">
    <location>
        <begin position="803"/>
        <end position="840"/>
    </location>
</feature>
<feature type="transmembrane region" description="Helical" evidence="6">
    <location>
        <begin position="46"/>
        <end position="68"/>
    </location>
</feature>
<feature type="compositionally biased region" description="Basic and acidic residues" evidence="5">
    <location>
        <begin position="761"/>
        <end position="776"/>
    </location>
</feature>
<dbReference type="Pfam" id="PF07782">
    <property type="entry name" value="DC_STAMP"/>
    <property type="match status" value="1"/>
</dbReference>
<dbReference type="EMBL" id="JANPWB010000016">
    <property type="protein sequence ID" value="KAJ1080717.1"/>
    <property type="molecule type" value="Genomic_DNA"/>
</dbReference>
<evidence type="ECO:0000256" key="4">
    <source>
        <dbReference type="ARBA" id="ARBA00023136"/>
    </source>
</evidence>
<feature type="domain" description="Dendritic cell-specific transmembrane protein-like" evidence="7">
    <location>
        <begin position="347"/>
        <end position="537"/>
    </location>
</feature>
<feature type="compositionally biased region" description="Basic and acidic residues" evidence="5">
    <location>
        <begin position="732"/>
        <end position="742"/>
    </location>
</feature>
<proteinExistence type="predicted"/>
<sequence length="866" mass="99262">MRTWRREGPEDTLLKKIIRSFGGFVFGLLFTTFYGLILMFVESYNIWYCLLATITIGVFVGLGMGFSVKVRATMLLMIPQIFSAQGKAFILFAAFTLALEGPLCNMLVNFNRAAVSVSCNAEVALNQTKELVDKITQPLMGVLDKLKALMLKGKKVADRVRRLFKAVGHAIKHVIRALRNIWYFLMQIGDICNEELGKPFYKCCKIFDDAFDSCMQVIPFLFFLCYIVLLFKFLCWVAKLLLLFCIIPHIIQGFIRNKVGEPLMNVIAYIRKQFDFNITITHKFDIDFTASKTLSQIAADIMEDVNDRMRPYREFITIFGSVASIITVYIYYRALVYRKSYLYDDNFDNVYITRGFLEIDFMRARRGKSTLLPLLSSESRKYLRPGSCFMTLREKRNYTLAITKVLRQMIIVVFFVIMDYIIFWILDMARFHLQREITARAPVSITVSVEGDGYAGEIFRDIVSSFDVLQVGNVSVISRRCFLEPSEPDYGGYLIIGLLYGVSFFVALFGAYVFRLQRVVCAAYYPERELERICYLYNSIMMKRLGVPNAMVTRVTRNSADGESFNPFAIMRAKLKEFACLKKLLPLIKSKKKYCLACGLACDPSNREFFLPCITPGCKGFYCKDCFGQLDNVCSICFGPLAYDNMADMEIDSSDDEQLSTWVKAANSMKPKEETKRKNMQQVLKERLEEADMSSDSPESDEEDISDSYEPQTVPPPKKVDELVTPSQLRSFWKEPKVKDQKGISLPTKDTSIPVRRIKRRVEDTRSPVKESKQIPKDLSPPEDNTMKEWKDDVSLLDETSLETEYDSPEMEDSTQYAGIGDADQKHKHYSPEKDPEDAYLASVSNSSESDLIYILPDDIIILIEE</sequence>